<evidence type="ECO:0000256" key="4">
    <source>
        <dbReference type="ARBA" id="ARBA00005189"/>
    </source>
</evidence>
<dbReference type="Pfam" id="PF01148">
    <property type="entry name" value="CTP_transf_1"/>
    <property type="match status" value="1"/>
</dbReference>
<keyword evidence="17" id="KW-1208">Phospholipid metabolism</keyword>
<gene>
    <name evidence="20" type="ORF">SCD92_14855</name>
</gene>
<feature type="transmembrane region" description="Helical" evidence="19">
    <location>
        <begin position="121"/>
        <end position="141"/>
    </location>
</feature>
<evidence type="ECO:0000256" key="5">
    <source>
        <dbReference type="ARBA" id="ARBA00010185"/>
    </source>
</evidence>
<dbReference type="PROSITE" id="PS01315">
    <property type="entry name" value="CDS"/>
    <property type="match status" value="1"/>
</dbReference>
<sequence>MLKQRVITAILLAAVFLGVLFFLPVALFPAFVATIVLISAWEWANLSGIGSWWGRAAYVVLQAVVIAVAAYYVGALPVDTTGALAEERYRNLLIIGCTWWAVALLWVQGYPSSALLWRHTAVRAVMGLFVLVPTWAAFSFVRLQEQGAWLVLMIVAVVAAADIGGYFVGRRLGRHKLAPSVSPGKTWEGFLGGVTANLCLALVIWLTTGQAILSIVALVIPTSLVSVLGDLLESMIKRERGIKDSSALLPGHGGVLDRVDSLTAAAPVFALALIVVDYTVG</sequence>
<reference evidence="20 21" key="1">
    <citation type="submission" date="2023-11" db="EMBL/GenBank/DDBJ databases">
        <title>Gilvimarinus fulvus sp. nov., isolated from the surface of Kelp.</title>
        <authorList>
            <person name="Sun Y.Y."/>
            <person name="Gong Y."/>
            <person name="Du Z.J."/>
        </authorList>
    </citation>
    <scope>NUCLEOTIDE SEQUENCE [LARGE SCALE GENOMIC DNA]</scope>
    <source>
        <strain evidence="20 21">SDUM040013</strain>
    </source>
</reference>
<dbReference type="PANTHER" id="PTHR46382">
    <property type="entry name" value="PHOSPHATIDATE CYTIDYLYLTRANSFERASE"/>
    <property type="match status" value="1"/>
</dbReference>
<feature type="transmembrane region" description="Helical" evidence="19">
    <location>
        <begin position="147"/>
        <end position="168"/>
    </location>
</feature>
<comment type="pathway">
    <text evidence="3 18">Phospholipid metabolism; CDP-diacylglycerol biosynthesis; CDP-diacylglycerol from sn-glycerol 3-phosphate: step 3/3.</text>
</comment>
<keyword evidence="11 18" id="KW-0812">Transmembrane</keyword>
<proteinExistence type="inferred from homology"/>
<keyword evidence="9" id="KW-0444">Lipid biosynthesis</keyword>
<accession>A0ABU4S0G7</accession>
<feature type="transmembrane region" description="Helical" evidence="19">
    <location>
        <begin position="12"/>
        <end position="40"/>
    </location>
</feature>
<keyword evidence="16" id="KW-0594">Phospholipid biosynthesis</keyword>
<evidence type="ECO:0000256" key="19">
    <source>
        <dbReference type="SAM" id="Phobius"/>
    </source>
</evidence>
<evidence type="ECO:0000256" key="10">
    <source>
        <dbReference type="ARBA" id="ARBA00022679"/>
    </source>
</evidence>
<dbReference type="Proteomes" id="UP001273505">
    <property type="component" value="Unassembled WGS sequence"/>
</dbReference>
<comment type="catalytic activity">
    <reaction evidence="1 18">
        <text>a 1,2-diacyl-sn-glycero-3-phosphate + CTP + H(+) = a CDP-1,2-diacyl-sn-glycerol + diphosphate</text>
        <dbReference type="Rhea" id="RHEA:16229"/>
        <dbReference type="ChEBI" id="CHEBI:15378"/>
        <dbReference type="ChEBI" id="CHEBI:33019"/>
        <dbReference type="ChEBI" id="CHEBI:37563"/>
        <dbReference type="ChEBI" id="CHEBI:58332"/>
        <dbReference type="ChEBI" id="CHEBI:58608"/>
        <dbReference type="EC" id="2.7.7.41"/>
    </reaction>
</comment>
<evidence type="ECO:0000256" key="1">
    <source>
        <dbReference type="ARBA" id="ARBA00001698"/>
    </source>
</evidence>
<evidence type="ECO:0000256" key="3">
    <source>
        <dbReference type="ARBA" id="ARBA00005119"/>
    </source>
</evidence>
<keyword evidence="13 19" id="KW-1133">Transmembrane helix</keyword>
<feature type="transmembrane region" description="Helical" evidence="19">
    <location>
        <begin position="52"/>
        <end position="72"/>
    </location>
</feature>
<evidence type="ECO:0000256" key="14">
    <source>
        <dbReference type="ARBA" id="ARBA00023098"/>
    </source>
</evidence>
<evidence type="ECO:0000256" key="2">
    <source>
        <dbReference type="ARBA" id="ARBA00004651"/>
    </source>
</evidence>
<evidence type="ECO:0000256" key="6">
    <source>
        <dbReference type="ARBA" id="ARBA00012487"/>
    </source>
</evidence>
<keyword evidence="15 19" id="KW-0472">Membrane</keyword>
<comment type="pathway">
    <text evidence="4">Lipid metabolism.</text>
</comment>
<keyword evidence="8" id="KW-1003">Cell membrane</keyword>
<keyword evidence="12 18" id="KW-0548">Nucleotidyltransferase</keyword>
<name>A0ABU4S0G7_9GAMM</name>
<feature type="transmembrane region" description="Helical" evidence="19">
    <location>
        <begin position="212"/>
        <end position="232"/>
    </location>
</feature>
<keyword evidence="14" id="KW-0443">Lipid metabolism</keyword>
<evidence type="ECO:0000256" key="13">
    <source>
        <dbReference type="ARBA" id="ARBA00022989"/>
    </source>
</evidence>
<evidence type="ECO:0000256" key="9">
    <source>
        <dbReference type="ARBA" id="ARBA00022516"/>
    </source>
</evidence>
<evidence type="ECO:0000256" key="11">
    <source>
        <dbReference type="ARBA" id="ARBA00022692"/>
    </source>
</evidence>
<feature type="transmembrane region" description="Helical" evidence="19">
    <location>
        <begin position="189"/>
        <end position="206"/>
    </location>
</feature>
<evidence type="ECO:0000256" key="15">
    <source>
        <dbReference type="ARBA" id="ARBA00023136"/>
    </source>
</evidence>
<evidence type="ECO:0000256" key="8">
    <source>
        <dbReference type="ARBA" id="ARBA00022475"/>
    </source>
</evidence>
<organism evidence="20 21">
    <name type="scientific">Gilvimarinus gilvus</name>
    <dbReference type="NCBI Taxonomy" id="3058038"/>
    <lineage>
        <taxon>Bacteria</taxon>
        <taxon>Pseudomonadati</taxon>
        <taxon>Pseudomonadota</taxon>
        <taxon>Gammaproteobacteria</taxon>
        <taxon>Cellvibrionales</taxon>
        <taxon>Cellvibrionaceae</taxon>
        <taxon>Gilvimarinus</taxon>
    </lineage>
</organism>
<dbReference type="RefSeq" id="WP_302722007.1">
    <property type="nucleotide sequence ID" value="NZ_JAULRU010000418.1"/>
</dbReference>
<comment type="subcellular location">
    <subcellularLocation>
        <location evidence="2">Cell membrane</location>
        <topology evidence="2">Multi-pass membrane protein</topology>
    </subcellularLocation>
</comment>
<comment type="caution">
    <text evidence="20">The sequence shown here is derived from an EMBL/GenBank/DDBJ whole genome shotgun (WGS) entry which is preliminary data.</text>
</comment>
<evidence type="ECO:0000313" key="20">
    <source>
        <dbReference type="EMBL" id="MDX6850650.1"/>
    </source>
</evidence>
<evidence type="ECO:0000256" key="17">
    <source>
        <dbReference type="ARBA" id="ARBA00023264"/>
    </source>
</evidence>
<evidence type="ECO:0000313" key="21">
    <source>
        <dbReference type="Proteomes" id="UP001273505"/>
    </source>
</evidence>
<dbReference type="PANTHER" id="PTHR46382:SF1">
    <property type="entry name" value="PHOSPHATIDATE CYTIDYLYLTRANSFERASE"/>
    <property type="match status" value="1"/>
</dbReference>
<keyword evidence="10 18" id="KW-0808">Transferase</keyword>
<keyword evidence="21" id="KW-1185">Reference proteome</keyword>
<evidence type="ECO:0000256" key="18">
    <source>
        <dbReference type="RuleBase" id="RU003938"/>
    </source>
</evidence>
<dbReference type="EC" id="2.7.7.41" evidence="6 18"/>
<protein>
    <recommendedName>
        <fullName evidence="7 18">Phosphatidate cytidylyltransferase</fullName>
        <ecNumber evidence="6 18">2.7.7.41</ecNumber>
    </recommendedName>
</protein>
<feature type="transmembrane region" description="Helical" evidence="19">
    <location>
        <begin position="92"/>
        <end position="109"/>
    </location>
</feature>
<evidence type="ECO:0000256" key="12">
    <source>
        <dbReference type="ARBA" id="ARBA00022695"/>
    </source>
</evidence>
<dbReference type="InterPro" id="IPR000374">
    <property type="entry name" value="PC_trans"/>
</dbReference>
<comment type="similarity">
    <text evidence="5 18">Belongs to the CDS family.</text>
</comment>
<evidence type="ECO:0000256" key="7">
    <source>
        <dbReference type="ARBA" id="ARBA00019373"/>
    </source>
</evidence>
<evidence type="ECO:0000256" key="16">
    <source>
        <dbReference type="ARBA" id="ARBA00023209"/>
    </source>
</evidence>
<dbReference type="EMBL" id="JAXAFO010000028">
    <property type="protein sequence ID" value="MDX6850650.1"/>
    <property type="molecule type" value="Genomic_DNA"/>
</dbReference>
<dbReference type="GO" id="GO:0004605">
    <property type="term" value="F:phosphatidate cytidylyltransferase activity"/>
    <property type="evidence" value="ECO:0007669"/>
    <property type="project" value="UniProtKB-EC"/>
</dbReference>